<dbReference type="PANTHER" id="PTHR12436:SF3">
    <property type="entry name" value="GERMINAL-CENTER ASSOCIATED NUCLEAR PROTEIN"/>
    <property type="match status" value="1"/>
</dbReference>
<feature type="compositionally biased region" description="Basic and acidic residues" evidence="1">
    <location>
        <begin position="1470"/>
        <end position="1479"/>
    </location>
</feature>
<organism evidence="3 4">
    <name type="scientific">Elsinoe australis</name>
    <dbReference type="NCBI Taxonomy" id="40998"/>
    <lineage>
        <taxon>Eukaryota</taxon>
        <taxon>Fungi</taxon>
        <taxon>Dikarya</taxon>
        <taxon>Ascomycota</taxon>
        <taxon>Pezizomycotina</taxon>
        <taxon>Dothideomycetes</taxon>
        <taxon>Dothideomycetidae</taxon>
        <taxon>Myriangiales</taxon>
        <taxon>Elsinoaceae</taxon>
        <taxon>Elsinoe</taxon>
    </lineage>
</organism>
<gene>
    <name evidence="3" type="ORF">C1H76_7781</name>
</gene>
<feature type="compositionally biased region" description="Polar residues" evidence="1">
    <location>
        <begin position="2173"/>
        <end position="2186"/>
    </location>
</feature>
<dbReference type="PANTHER" id="PTHR12436">
    <property type="entry name" value="80 KDA MCM3-ASSOCIATED PROTEIN"/>
    <property type="match status" value="1"/>
</dbReference>
<feature type="region of interest" description="Disordered" evidence="1">
    <location>
        <begin position="520"/>
        <end position="1003"/>
    </location>
</feature>
<feature type="region of interest" description="Disordered" evidence="1">
    <location>
        <begin position="1124"/>
        <end position="1200"/>
    </location>
</feature>
<feature type="region of interest" description="Disordered" evidence="1">
    <location>
        <begin position="1444"/>
        <end position="1552"/>
    </location>
</feature>
<dbReference type="GO" id="GO:0070390">
    <property type="term" value="C:transcription export complex 2"/>
    <property type="evidence" value="ECO:0007669"/>
    <property type="project" value="TreeGrafter"/>
</dbReference>
<feature type="compositionally biased region" description="Acidic residues" evidence="1">
    <location>
        <begin position="2096"/>
        <end position="2120"/>
    </location>
</feature>
<feature type="compositionally biased region" description="Low complexity" evidence="1">
    <location>
        <begin position="1527"/>
        <end position="1545"/>
    </location>
</feature>
<dbReference type="EMBL" id="PTQR01000102">
    <property type="protein sequence ID" value="TKX20099.1"/>
    <property type="molecule type" value="Genomic_DNA"/>
</dbReference>
<feature type="region of interest" description="Disordered" evidence="1">
    <location>
        <begin position="1725"/>
        <end position="1754"/>
    </location>
</feature>
<feature type="compositionally biased region" description="Low complexity" evidence="1">
    <location>
        <begin position="611"/>
        <end position="632"/>
    </location>
</feature>
<reference evidence="3 4" key="1">
    <citation type="submission" date="2018-02" db="EMBL/GenBank/DDBJ databases">
        <title>Draft genome sequences of Elsinoe sp., causing black scab on jojoba.</title>
        <authorList>
            <person name="Stodart B."/>
            <person name="Jeffress S."/>
            <person name="Ash G."/>
            <person name="Arun Chinnappa K."/>
        </authorList>
    </citation>
    <scope>NUCLEOTIDE SEQUENCE [LARGE SCALE GENOMIC DNA]</scope>
    <source>
        <strain evidence="3 4">Hillstone_2</strain>
    </source>
</reference>
<feature type="compositionally biased region" description="Polar residues" evidence="1">
    <location>
        <begin position="874"/>
        <end position="892"/>
    </location>
</feature>
<proteinExistence type="predicted"/>
<dbReference type="Proteomes" id="UP000308133">
    <property type="component" value="Unassembled WGS sequence"/>
</dbReference>
<dbReference type="Pfam" id="PF03399">
    <property type="entry name" value="SAC3_GANP"/>
    <property type="match status" value="1"/>
</dbReference>
<evidence type="ECO:0000313" key="3">
    <source>
        <dbReference type="EMBL" id="TKX20099.1"/>
    </source>
</evidence>
<feature type="region of interest" description="Disordered" evidence="1">
    <location>
        <begin position="1335"/>
        <end position="1362"/>
    </location>
</feature>
<feature type="compositionally biased region" description="Polar residues" evidence="1">
    <location>
        <begin position="1495"/>
        <end position="1516"/>
    </location>
</feature>
<feature type="compositionally biased region" description="Acidic residues" evidence="1">
    <location>
        <begin position="2066"/>
        <end position="2087"/>
    </location>
</feature>
<feature type="compositionally biased region" description="Polar residues" evidence="1">
    <location>
        <begin position="972"/>
        <end position="981"/>
    </location>
</feature>
<sequence length="2205" mass="241878">MLAQNSDGARQPRPGFQTRGRGQTAFARGGATRGSPVRGATRGRGGAAIRGGRPATPQPLGPTTGEPPQRFQLLKQRRENERKEAIRHGFLADPDKPRTLAEAITPVGTCPDMCAEFERLERIVQKDVWAQETREDGSADEARMVKKFRRAAAGIDEQLPSDLRPPQTLKKTCDYLFDTLIGGAESLGTVHHFVWDRTRAIRNDFSIQQITKPGDVEIAIECYERIARFHMLSLHQFAVPEKPYDKYDWYQEREQLDRTLLSLMQYYDDNRDRVNLKNEAEFRAYCIIFQIQDPIPDLEDRVSCFPRDIKNHPRVRIALDLYSAACNILDPQGPLKPREPHPVAREDWNGFFKTVESNQVSYLMACVSEIYFNMVRKQTLNAIWKSFKRQGSTAVITDFSLDYLTDLLRFDDFDQTRNFCEHYSFGFKDLPDQSDEYLDLNSVQGKSFPEATAGLSVQIFSQSVVENKRMGRTFSSVIGGKNYATAKNEGQIVEEESMGYDGDMQMDDDGDSLFVPMDGPPKVNEAQTAPTNPISGFSAFSTNGNTASNPFQAATAPTSTAFQSSTTGSNPFAKPPPSTNNAAGSSTPAGSPFAQKPGLQDSIFAKPPTASSPFSTWSKPSSSPWSKPIAPSDDPAQSNSKNASIFGQPTQGTSNTEQQLQQQTPKPTQSTMTSMHAPGNFSWSKPSPSPWSTPVSTAPTTSAAASTTPTATLTAPTMSSESVFSKPASQPNFPSFSFAKPAAPEQTQKELPKFTFANQSGDQPKQAETDKPKPSFSFPSAPSPTTNSQPAAQEMNSTTTTSVFKFAPSSNDKTTESPKPAFSFPSSQTASSEKKQESQPQKPFFSFTSQPAPPPSDTPTNASGLSQEPAKDSVFSTQKTTSAEASKPFSFTSAPPPQQQKQQPAQSAPPSQPTQAQQQPQPSLQRSPSFSQPNQPKKRSPLSQSFTAEEEQPKSSPSTAFDFDTPPRQPPVASSTPQSTFKAPVAPSQPPNQPSTAIPQKSVDPQAILTKLATEIVTDQDRGLLRQFIEYHARPIIMSVYEELYAEEMRELADNFRKEKLAKRYGRRWRETSWRLRLARQGKEKREKRRTARRDRATAEENKRRRVETNAVDDFLKRQSVRVHQASVNGGSPAASFATTSRRSSVTSQSTVQTEPATNNNYRDSPREKARDTAPANRVDSHGRIVKPSTPASSIDSSARKSHFLGFSVPKQRSIMGGSTPRQQSAYFRMKALGINPSASGVATPMGPPPLNLKKRAREDDESDLAEATPPPKKSRTPPQQTTSQSRMRSSSNFSQSSVLDLSPGRSTVGSVAMSRMDLEDNDILARARAARQAFRDSTRSHRSEARQQDNMSVVSQEEPSVKTKMQARLRAVNRAEQNLAQSVSTREVPAYRMRESRFVPREQYGRAVERAKENLERRSRAGSIASARDDGLRPEAVEAISKPASVMSVNDDAPTPVASNAASMGHHSLGPEHAREVSRPASAMSAHDDAPTPLATQPVSMDVEMSQTQTKSRSPSIRPASRGTQQDDSFSYQQSQPQQSQSFGFDHDSQPHIAQQHQPFGFDHQHQPRDAGFAPEHGWSFQALDSGAMMPPQDTQLGQMPDDAFGAAAEPSQQPLASNFGDTDTQTISASSYLSLGNDMQTNGPEQFSTYPDIHENQVPGGMDLHQEDVPFMQDTEIAQDHQFLNDAAHQALGLDSSLNPFQPQHESQGDQQPGFLHQEMEENSVYHQEDPSIRQEREESQIDPSLLDSTLDVPIAGNAEVREEVIPAPQPDKKPEMAQVRSASSLVSKNPFAALASASSEQGDSSSVSDSSVLDEDEDGEYGGEGEATEREDHDSSILRQTDDDTFIPNGIIQDVLSRDGQTPSDLQDAQRDSDPGTSFSSVAAPADPDAAPAAPSPINRPVSDREVSTPAEEPPPIAQSKRQKPTPPALEVYQPPRTRSKSRDLSAPPTPTVTTRAAARECSQRPPSRNGFLSPSPGDAALSSSPAPRKSGSAQVEEYLPAVKEVEEEVVEGEGEGEEETKEGDGDGDDEVDDERADGNASDVEEDERDQSGQELARRALEGVEDEDEEMGEVEVEEEDEEGEGMGGVTQAEDGDDEELEVEEDEEEEPGDGDEEPVDARNGTADGEDQEGYDEEGEEYDEDEEEYDEEEEEYDEEEEEEEGEDFPYQRSASRALTPGQMQESGLIKGGTGQEDDAFELSD</sequence>
<dbReference type="GO" id="GO:0006406">
    <property type="term" value="P:mRNA export from nucleus"/>
    <property type="evidence" value="ECO:0007669"/>
    <property type="project" value="TreeGrafter"/>
</dbReference>
<feature type="compositionally biased region" description="Basic and acidic residues" evidence="1">
    <location>
        <begin position="1766"/>
        <end position="1778"/>
    </location>
</feature>
<feature type="region of interest" description="Disordered" evidence="1">
    <location>
        <begin position="1766"/>
        <end position="2205"/>
    </location>
</feature>
<feature type="domain" description="SAC3/GANP/THP3 conserved" evidence="2">
    <location>
        <begin position="113"/>
        <end position="428"/>
    </location>
</feature>
<feature type="compositionally biased region" description="Polar residues" evidence="1">
    <location>
        <begin position="1349"/>
        <end position="1359"/>
    </location>
</feature>
<evidence type="ECO:0000259" key="2">
    <source>
        <dbReference type="Pfam" id="PF03399"/>
    </source>
</evidence>
<feature type="compositionally biased region" description="Basic and acidic residues" evidence="1">
    <location>
        <begin position="2053"/>
        <end position="2065"/>
    </location>
</feature>
<feature type="compositionally biased region" description="Basic and acidic residues" evidence="1">
    <location>
        <begin position="1094"/>
        <end position="1103"/>
    </location>
</feature>
<dbReference type="InterPro" id="IPR005062">
    <property type="entry name" value="SAC3/GANP/THP3_conserved"/>
</dbReference>
<dbReference type="InterPro" id="IPR045107">
    <property type="entry name" value="SAC3/GANP/THP3"/>
</dbReference>
<feature type="compositionally biased region" description="Acidic residues" evidence="1">
    <location>
        <begin position="2009"/>
        <end position="2039"/>
    </location>
</feature>
<comment type="caution">
    <text evidence="3">The sequence shown here is derived from an EMBL/GenBank/DDBJ whole genome shotgun (WGS) entry which is preliminary data.</text>
</comment>
<feature type="compositionally biased region" description="Low complexity" evidence="1">
    <location>
        <begin position="682"/>
        <end position="720"/>
    </location>
</feature>
<feature type="compositionally biased region" description="Polar residues" evidence="1">
    <location>
        <begin position="635"/>
        <end position="650"/>
    </location>
</feature>
<feature type="compositionally biased region" description="Low complexity" evidence="1">
    <location>
        <begin position="899"/>
        <end position="933"/>
    </location>
</feature>
<feature type="compositionally biased region" description="Acidic residues" evidence="1">
    <location>
        <begin position="1815"/>
        <end position="1826"/>
    </location>
</feature>
<feature type="compositionally biased region" description="Low complexity" evidence="1">
    <location>
        <begin position="1886"/>
        <end position="1896"/>
    </location>
</feature>
<feature type="compositionally biased region" description="Low complexity" evidence="1">
    <location>
        <begin position="774"/>
        <end position="788"/>
    </location>
</feature>
<feature type="compositionally biased region" description="Basic and acidic residues" evidence="1">
    <location>
        <begin position="1830"/>
        <end position="1845"/>
    </location>
</feature>
<feature type="compositionally biased region" description="Basic and acidic residues" evidence="1">
    <location>
        <begin position="1729"/>
        <end position="1742"/>
    </location>
</feature>
<evidence type="ECO:0000313" key="4">
    <source>
        <dbReference type="Proteomes" id="UP000308133"/>
    </source>
</evidence>
<dbReference type="Gene3D" id="1.25.40.990">
    <property type="match status" value="1"/>
</dbReference>
<feature type="compositionally biased region" description="Low complexity" evidence="1">
    <location>
        <begin position="651"/>
        <end position="674"/>
    </location>
</feature>
<feature type="compositionally biased region" description="Low complexity" evidence="1">
    <location>
        <begin position="1280"/>
        <end position="1298"/>
    </location>
</feature>
<feature type="compositionally biased region" description="Acidic residues" evidence="1">
    <location>
        <begin position="2196"/>
        <end position="2205"/>
    </location>
</feature>
<feature type="region of interest" description="Disordered" evidence="1">
    <location>
        <begin position="1238"/>
        <end position="1308"/>
    </location>
</feature>
<feature type="compositionally biased region" description="Acidic residues" evidence="1">
    <location>
        <begin position="2129"/>
        <end position="2168"/>
    </location>
</feature>
<protein>
    <recommendedName>
        <fullName evidence="2">SAC3/GANP/THP3 conserved domain-containing protein</fullName>
    </recommendedName>
</protein>
<feature type="compositionally biased region" description="Low complexity" evidence="1">
    <location>
        <begin position="1139"/>
        <end position="1154"/>
    </location>
</feature>
<feature type="compositionally biased region" description="Low complexity" evidence="1">
    <location>
        <begin position="1797"/>
        <end position="1814"/>
    </location>
</feature>
<feature type="compositionally biased region" description="Basic and acidic residues" evidence="1">
    <location>
        <begin position="1335"/>
        <end position="1348"/>
    </location>
</feature>
<feature type="compositionally biased region" description="Polar residues" evidence="1">
    <location>
        <begin position="721"/>
        <end position="735"/>
    </location>
</feature>
<accession>A0A4U7AQ65</accession>
<feature type="compositionally biased region" description="Polar residues" evidence="1">
    <location>
        <begin position="838"/>
        <end position="850"/>
    </location>
</feature>
<feature type="compositionally biased region" description="Polar residues" evidence="1">
    <location>
        <begin position="579"/>
        <end position="589"/>
    </location>
</feature>
<evidence type="ECO:0000256" key="1">
    <source>
        <dbReference type="SAM" id="MobiDB-lite"/>
    </source>
</evidence>
<name>A0A4U7AQ65_9PEZI</name>
<feature type="compositionally biased region" description="Polar residues" evidence="1">
    <location>
        <begin position="789"/>
        <end position="812"/>
    </location>
</feature>
<feature type="region of interest" description="Disordered" evidence="1">
    <location>
        <begin position="1416"/>
        <end position="1435"/>
    </location>
</feature>
<feature type="compositionally biased region" description="Polar residues" evidence="1">
    <location>
        <begin position="525"/>
        <end position="570"/>
    </location>
</feature>
<feature type="region of interest" description="Disordered" evidence="1">
    <location>
        <begin position="1"/>
        <end position="68"/>
    </location>
</feature>
<feature type="region of interest" description="Disordered" evidence="1">
    <location>
        <begin position="1080"/>
        <end position="1106"/>
    </location>
</feature>
<dbReference type="GO" id="GO:0005737">
    <property type="term" value="C:cytoplasm"/>
    <property type="evidence" value="ECO:0007669"/>
    <property type="project" value="TreeGrafter"/>
</dbReference>